<evidence type="ECO:0000313" key="2">
    <source>
        <dbReference type="Proteomes" id="UP000807469"/>
    </source>
</evidence>
<keyword evidence="2" id="KW-1185">Reference proteome</keyword>
<comment type="caution">
    <text evidence="1">The sequence shown here is derived from an EMBL/GenBank/DDBJ whole genome shotgun (WGS) entry which is preliminary data.</text>
</comment>
<dbReference type="OrthoDB" id="2986625at2759"/>
<dbReference type="Proteomes" id="UP000807469">
    <property type="component" value="Unassembled WGS sequence"/>
</dbReference>
<reference evidence="1" key="1">
    <citation type="submission" date="2020-11" db="EMBL/GenBank/DDBJ databases">
        <authorList>
            <consortium name="DOE Joint Genome Institute"/>
            <person name="Ahrendt S."/>
            <person name="Riley R."/>
            <person name="Andreopoulos W."/>
            <person name="Labutti K."/>
            <person name="Pangilinan J."/>
            <person name="Ruiz-Duenas F.J."/>
            <person name="Barrasa J.M."/>
            <person name="Sanchez-Garcia M."/>
            <person name="Camarero S."/>
            <person name="Miyauchi S."/>
            <person name="Serrano A."/>
            <person name="Linde D."/>
            <person name="Babiker R."/>
            <person name="Drula E."/>
            <person name="Ayuso-Fernandez I."/>
            <person name="Pacheco R."/>
            <person name="Padilla G."/>
            <person name="Ferreira P."/>
            <person name="Barriuso J."/>
            <person name="Kellner H."/>
            <person name="Castanera R."/>
            <person name="Alfaro M."/>
            <person name="Ramirez L."/>
            <person name="Pisabarro A.G."/>
            <person name="Kuo A."/>
            <person name="Tritt A."/>
            <person name="Lipzen A."/>
            <person name="He G."/>
            <person name="Yan M."/>
            <person name="Ng V."/>
            <person name="Cullen D."/>
            <person name="Martin F."/>
            <person name="Rosso M.-N."/>
            <person name="Henrissat B."/>
            <person name="Hibbett D."/>
            <person name="Martinez A.T."/>
            <person name="Grigoriev I.V."/>
        </authorList>
    </citation>
    <scope>NUCLEOTIDE SEQUENCE</scope>
    <source>
        <strain evidence="1">CIRM-BRFM 674</strain>
    </source>
</reference>
<protein>
    <submittedName>
        <fullName evidence="1">Uncharacterized protein</fullName>
    </submittedName>
</protein>
<evidence type="ECO:0000313" key="1">
    <source>
        <dbReference type="EMBL" id="KAF9481221.1"/>
    </source>
</evidence>
<dbReference type="AlphaFoldDB" id="A0A9P6CV15"/>
<accession>A0A9P6CV15</accession>
<name>A0A9P6CV15_9AGAR</name>
<sequence>MPLLSLPFDILDAICRVVVQDATKATFCRCTDTEPPGFQQLFKTRRPKEATPYSARLVCKDFNDVLTKYLFRDVYIRLGWDWLHINPPLRELASNPNSVFRQNARALRIGPLIKDAKARYFQRDDTDRDDESLLYLPLDIYDVYPDPKSVAQKQEKLREVILEVQTYLANAIASLTNVEEFAWELHEAEYPDWFHDAVTAGLSSLKKMQHVRMCRRNNWRTRDKAPVPFFRDMAKFAKNTMHHLTHIDVNFNERLPPDYDQFWDSLKEARIKLISLRTNAVSMAALEYVASYSGIEILSYGHRTLAAPESINEDMAAYMFGTVLEQHLETLEVLELPVFLQDGESWSISEENIEPISKCCSHEGLDATFLP</sequence>
<organism evidence="1 2">
    <name type="scientific">Pholiota conissans</name>
    <dbReference type="NCBI Taxonomy" id="109636"/>
    <lineage>
        <taxon>Eukaryota</taxon>
        <taxon>Fungi</taxon>
        <taxon>Dikarya</taxon>
        <taxon>Basidiomycota</taxon>
        <taxon>Agaricomycotina</taxon>
        <taxon>Agaricomycetes</taxon>
        <taxon>Agaricomycetidae</taxon>
        <taxon>Agaricales</taxon>
        <taxon>Agaricineae</taxon>
        <taxon>Strophariaceae</taxon>
        <taxon>Pholiota</taxon>
    </lineage>
</organism>
<proteinExistence type="predicted"/>
<gene>
    <name evidence="1" type="ORF">BDN70DRAFT_561813</name>
</gene>
<dbReference type="EMBL" id="MU155182">
    <property type="protein sequence ID" value="KAF9481221.1"/>
    <property type="molecule type" value="Genomic_DNA"/>
</dbReference>